<keyword evidence="2" id="KW-1185">Reference proteome</keyword>
<comment type="caution">
    <text evidence="1">The sequence shown here is derived from an EMBL/GenBank/DDBJ whole genome shotgun (WGS) entry which is preliminary data.</text>
</comment>
<protein>
    <submittedName>
        <fullName evidence="1">Uncharacterized protein</fullName>
    </submittedName>
</protein>
<dbReference type="Proteomes" id="UP000676853">
    <property type="component" value="Unassembled WGS sequence"/>
</dbReference>
<gene>
    <name evidence="1" type="ORF">KFZ73_23400</name>
</gene>
<proteinExistence type="predicted"/>
<reference evidence="1 2" key="1">
    <citation type="submission" date="2021-04" db="EMBL/GenBank/DDBJ databases">
        <title>Whole genome sequence analysis of a thiophenic sulfur metabolizing bacteria.</title>
        <authorList>
            <person name="Akhtar N."/>
            <person name="Akram J."/>
            <person name="Aslam A."/>
        </authorList>
    </citation>
    <scope>NUCLEOTIDE SEQUENCE [LARGE SCALE GENOMIC DNA]</scope>
    <source>
        <strain evidence="1 2">3OW</strain>
    </source>
</reference>
<evidence type="ECO:0000313" key="2">
    <source>
        <dbReference type="Proteomes" id="UP000676853"/>
    </source>
</evidence>
<evidence type="ECO:0000313" key="1">
    <source>
        <dbReference type="EMBL" id="MBS4104171.1"/>
    </source>
</evidence>
<organism evidence="1 2">
    <name type="scientific">Tsukamurella paurometabola</name>
    <name type="common">Corynebacterium paurometabolum</name>
    <dbReference type="NCBI Taxonomy" id="2061"/>
    <lineage>
        <taxon>Bacteria</taxon>
        <taxon>Bacillati</taxon>
        <taxon>Actinomycetota</taxon>
        <taxon>Actinomycetes</taxon>
        <taxon>Mycobacteriales</taxon>
        <taxon>Tsukamurellaceae</taxon>
        <taxon>Tsukamurella</taxon>
    </lineage>
</organism>
<name>A0ABS5NIQ5_TSUPA</name>
<dbReference type="EMBL" id="JAGXOE010000117">
    <property type="protein sequence ID" value="MBS4104171.1"/>
    <property type="molecule type" value="Genomic_DNA"/>
</dbReference>
<dbReference type="RefSeq" id="WP_212555268.1">
    <property type="nucleotide sequence ID" value="NZ_JAGXOE010000117.1"/>
</dbReference>
<accession>A0ABS5NIQ5</accession>
<sequence>MEAADTSRAEAPAGVVSWALAVPREPEVTSPTTVVVAAAARAIDMWSSVLAKEGGAPTWWCSANSSWMHQRFSVHNLQSITQNLHSVFETSNQELVKSKTLSMN</sequence>